<keyword evidence="1" id="KW-0732">Signal</keyword>
<evidence type="ECO:0000256" key="1">
    <source>
        <dbReference type="SAM" id="SignalP"/>
    </source>
</evidence>
<gene>
    <name evidence="4" type="ORF">CDD82_351</name>
</gene>
<organism evidence="4 5">
    <name type="scientific">Ophiocordyceps australis</name>
    <dbReference type="NCBI Taxonomy" id="1399860"/>
    <lineage>
        <taxon>Eukaryota</taxon>
        <taxon>Fungi</taxon>
        <taxon>Dikarya</taxon>
        <taxon>Ascomycota</taxon>
        <taxon>Pezizomycotina</taxon>
        <taxon>Sordariomycetes</taxon>
        <taxon>Hypocreomycetidae</taxon>
        <taxon>Hypocreales</taxon>
        <taxon>Ophiocordycipitaceae</taxon>
        <taxon>Ophiocordyceps</taxon>
    </lineage>
</organism>
<accession>A0A2C5ZQK9</accession>
<dbReference type="SUPFAM" id="SSF48208">
    <property type="entry name" value="Six-hairpin glycosidases"/>
    <property type="match status" value="1"/>
</dbReference>
<dbReference type="OrthoDB" id="431715at2759"/>
<evidence type="ECO:0000259" key="2">
    <source>
        <dbReference type="Pfam" id="PF16335"/>
    </source>
</evidence>
<sequence>MWALKIAVTAVAVLGQKTCAQSTFTPARPPAAPLAVKSPYLNVWLNGQEKGGPSGYLSGQWPRFWTQNIQGWQGYVMVDGKPFNWMGGAPGAPLVDQRSLEYTSTQTTFNMYVGKMVELNVNFLTPVYYDDLRRQSITSSYLEVSVRSLDGLPHSVQVYCDVSGEWASGDNNAVIEWDTDARDGVRFHRFHRRNQVEFEELNEIASWGNWYWATRDEDSVTYQIGSDTDVRGQFLSKGSLTGNIDKNFRAVNDRWPVFGLAKDLGTVAVDWRSALFTIGHTQENSILFQGKESSPRKVPSFWRAYFKEPDLVTFFLNDYDHAVMHSEKLDDRVASDSVAAAGQDYATITTLAVRQVFGALGFTGEERQPLVFLKEISSNSDIQTVDVIFPAFPIMLYLNPELIRYTLDPLLENDRFHYPNNWAQHDLGHYPKALGYPKGDDEPMPLEECGNMIIMMLAYAQSSRNSSYLSDNWDLLEKWAQYLIADAKIPAQQLSTDDFAGHLANQTNLAIKGIIGLEAMSRIASASGHGDVKDKYSKIAHDYYNFWAEHGINSASNPPHTTLQYDKGDTYGLLYNIFPDKLLGLNLVPQSVYDMQSDWYRSVANEFGVILDTRGTLTKTDWEMFAAAVAKPDTREMLVQKVAEWIGQTSTWRAYSDLYDTKNGGYPNGIQFTARPVIGGVFALLVLPR</sequence>
<dbReference type="PANTHER" id="PTHR31987:SF1">
    <property type="entry name" value="GLUTAMINASE A"/>
    <property type="match status" value="1"/>
</dbReference>
<name>A0A2C5ZQK9_9HYPO</name>
<dbReference type="InterPro" id="IPR008928">
    <property type="entry name" value="6-hairpin_glycosidase_sf"/>
</dbReference>
<feature type="domain" description="Glutaminase A N-terminal" evidence="3">
    <location>
        <begin position="105"/>
        <end position="336"/>
    </location>
</feature>
<dbReference type="AlphaFoldDB" id="A0A2C5ZQK9"/>
<dbReference type="InterPro" id="IPR032514">
    <property type="entry name" value="GtaA_central"/>
</dbReference>
<dbReference type="InterPro" id="IPR052743">
    <property type="entry name" value="Glutaminase_GtaA"/>
</dbReference>
<evidence type="ECO:0008006" key="6">
    <source>
        <dbReference type="Google" id="ProtNLM"/>
    </source>
</evidence>
<evidence type="ECO:0000259" key="3">
    <source>
        <dbReference type="Pfam" id="PF17168"/>
    </source>
</evidence>
<feature type="chain" id="PRO_5012157477" description="Glutaminase GtaA" evidence="1">
    <location>
        <begin position="21"/>
        <end position="689"/>
    </location>
</feature>
<feature type="domain" description="Glutaminase A central" evidence="2">
    <location>
        <begin position="342"/>
        <end position="685"/>
    </location>
</feature>
<feature type="signal peptide" evidence="1">
    <location>
        <begin position="1"/>
        <end position="20"/>
    </location>
</feature>
<evidence type="ECO:0000313" key="5">
    <source>
        <dbReference type="Proteomes" id="UP000224854"/>
    </source>
</evidence>
<dbReference type="GO" id="GO:0005975">
    <property type="term" value="P:carbohydrate metabolic process"/>
    <property type="evidence" value="ECO:0007669"/>
    <property type="project" value="InterPro"/>
</dbReference>
<dbReference type="PANTHER" id="PTHR31987">
    <property type="entry name" value="GLUTAMINASE A-RELATED"/>
    <property type="match status" value="1"/>
</dbReference>
<comment type="caution">
    <text evidence="4">The sequence shown here is derived from an EMBL/GenBank/DDBJ whole genome shotgun (WGS) entry which is preliminary data.</text>
</comment>
<dbReference type="InterPro" id="IPR033433">
    <property type="entry name" value="GtaA_N"/>
</dbReference>
<keyword evidence="5" id="KW-1185">Reference proteome</keyword>
<dbReference type="Pfam" id="PF16335">
    <property type="entry name" value="GtaA_6_Hairpin"/>
    <property type="match status" value="1"/>
</dbReference>
<proteinExistence type="predicted"/>
<dbReference type="EMBL" id="NJEU01000108">
    <property type="protein sequence ID" value="PHH81601.1"/>
    <property type="molecule type" value="Genomic_DNA"/>
</dbReference>
<protein>
    <recommendedName>
        <fullName evidence="6">Glutaminase GtaA</fullName>
    </recommendedName>
</protein>
<reference evidence="4 5" key="1">
    <citation type="submission" date="2017-06" db="EMBL/GenBank/DDBJ databases">
        <title>Ant-infecting Ophiocordyceps genomes reveal a high diversity of potential behavioral manipulation genes and a possible major role for enterotoxins.</title>
        <authorList>
            <person name="De Bekker C."/>
            <person name="Evans H.C."/>
            <person name="Brachmann A."/>
            <person name="Hughes D.P."/>
        </authorList>
    </citation>
    <scope>NUCLEOTIDE SEQUENCE [LARGE SCALE GENOMIC DNA]</scope>
    <source>
        <strain evidence="4 5">1348a</strain>
    </source>
</reference>
<dbReference type="Pfam" id="PF17168">
    <property type="entry name" value="DUF5127"/>
    <property type="match status" value="1"/>
</dbReference>
<evidence type="ECO:0000313" key="4">
    <source>
        <dbReference type="EMBL" id="PHH81601.1"/>
    </source>
</evidence>
<dbReference type="Proteomes" id="UP000224854">
    <property type="component" value="Unassembled WGS sequence"/>
</dbReference>